<sequence length="793" mass="87835">MSKIYFKLIWRNLVKDRQFSFLNLLGLSTGLACAVLIYLWVNDELQVDNFHEKDSRLYQVMQNVPLADGGIMTTEHTPDLLAEALKEEVPGIEDVAMTQSPDETENPKGLLSVSNTGIKARGLFVTGNFFNIFSYHLIEGNKEQAFSNKSDVLLSKDIAIKLFHDFRNITGKTITWYRGKGDPVNGTYMVSGIFEAPPSNSTLQFDILFSHPLYVATTRQDINWYSSDPSTYVVLKKGIDPQQVDKKIKDFIRSKNGAESDGTLFLQHYSGKYLYNHYENGKVSGGRIEYVKLFSIIAFFILIIACINFMNLSTAKASQRLKEVGIKKVVGASRRSLILQYLGESALMALLSLVIALLLVIISLPAFKGITGKDLTLHFDASFILSLTGITLATGFIAGSYPALYLSGFKPLRVLKGGSNTAAGESWIRKGLVVFQFTISVVLIVSVLVVYWQMKLIQTKNLGYNKDNIIRITNEGKIQEDLSSFLSELKNTPGVINASDVEGDMLGNHSGGGGIDWPGKTGRIEFSGLYVDYDLMETIGLSMKEGRMFSRKISSDSTGVIFNETAIAAMKLKNPVGQTVKLWGNEKHIIGVVKDFHFESLHKKLGPFFLSYQTGAGNILVKVKAGAEKETLTRIGRVYNKFNPGLPFEYSTLNNDYHVLYASEERVAILSRYFAGIAIVISCLGLFGLVAFSAQKRQKEIGIRKVIGASVLNIATMLSADFFKLVLLAFLIAIPISWWAADQWLQNFAYHITINGVLFIVTGASIILITLLTVIFQTIKAAIANPVNSLRAE</sequence>
<feature type="transmembrane region" description="Helical" evidence="6">
    <location>
        <begin position="427"/>
        <end position="452"/>
    </location>
</feature>
<feature type="transmembrane region" description="Helical" evidence="6">
    <location>
        <begin position="383"/>
        <end position="406"/>
    </location>
</feature>
<name>A0A1H7UHU9_9BACT</name>
<feature type="transmembrane region" description="Helical" evidence="6">
    <location>
        <begin position="293"/>
        <end position="312"/>
    </location>
</feature>
<dbReference type="InterPro" id="IPR025857">
    <property type="entry name" value="MacB_PCD"/>
</dbReference>
<feature type="transmembrane region" description="Helical" evidence="6">
    <location>
        <begin position="21"/>
        <end position="41"/>
    </location>
</feature>
<dbReference type="RefSeq" id="WP_089912015.1">
    <property type="nucleotide sequence ID" value="NZ_FOBB01000003.1"/>
</dbReference>
<keyword evidence="2" id="KW-1003">Cell membrane</keyword>
<keyword evidence="5 6" id="KW-0472">Membrane</keyword>
<gene>
    <name evidence="9" type="ORF">SAMN04488505_1034</name>
</gene>
<dbReference type="EMBL" id="FOBB01000003">
    <property type="protein sequence ID" value="SEL96324.1"/>
    <property type="molecule type" value="Genomic_DNA"/>
</dbReference>
<dbReference type="PANTHER" id="PTHR30572:SF18">
    <property type="entry name" value="ABC-TYPE MACROLIDE FAMILY EXPORT SYSTEM PERMEASE COMPONENT 2"/>
    <property type="match status" value="1"/>
</dbReference>
<dbReference type="GO" id="GO:0022857">
    <property type="term" value="F:transmembrane transporter activity"/>
    <property type="evidence" value="ECO:0007669"/>
    <property type="project" value="TreeGrafter"/>
</dbReference>
<evidence type="ECO:0000256" key="2">
    <source>
        <dbReference type="ARBA" id="ARBA00022475"/>
    </source>
</evidence>
<dbReference type="AlphaFoldDB" id="A0A1H7UHU9"/>
<evidence type="ECO:0000313" key="10">
    <source>
        <dbReference type="Proteomes" id="UP000198984"/>
    </source>
</evidence>
<evidence type="ECO:0000313" key="9">
    <source>
        <dbReference type="EMBL" id="SEL96324.1"/>
    </source>
</evidence>
<dbReference type="PROSITE" id="PS51257">
    <property type="entry name" value="PROKAR_LIPOPROTEIN"/>
    <property type="match status" value="1"/>
</dbReference>
<keyword evidence="9" id="KW-0449">Lipoprotein</keyword>
<evidence type="ECO:0000259" key="8">
    <source>
        <dbReference type="Pfam" id="PF12704"/>
    </source>
</evidence>
<evidence type="ECO:0000256" key="6">
    <source>
        <dbReference type="SAM" id="Phobius"/>
    </source>
</evidence>
<proteinExistence type="predicted"/>
<feature type="domain" description="MacB-like periplasmic core" evidence="8">
    <location>
        <begin position="20"/>
        <end position="250"/>
    </location>
</feature>
<dbReference type="PANTHER" id="PTHR30572">
    <property type="entry name" value="MEMBRANE COMPONENT OF TRANSPORTER-RELATED"/>
    <property type="match status" value="1"/>
</dbReference>
<feature type="domain" description="ABC3 transporter permease C-terminal" evidence="7">
    <location>
        <begin position="674"/>
        <end position="786"/>
    </location>
</feature>
<evidence type="ECO:0000256" key="4">
    <source>
        <dbReference type="ARBA" id="ARBA00022989"/>
    </source>
</evidence>
<dbReference type="OrthoDB" id="5933722at2"/>
<protein>
    <submittedName>
        <fullName evidence="9">ABC-type transport system, involved in lipoprotein release, permease component</fullName>
    </submittedName>
</protein>
<dbReference type="Proteomes" id="UP000198984">
    <property type="component" value="Unassembled WGS sequence"/>
</dbReference>
<keyword evidence="10" id="KW-1185">Reference proteome</keyword>
<evidence type="ECO:0000256" key="3">
    <source>
        <dbReference type="ARBA" id="ARBA00022692"/>
    </source>
</evidence>
<feature type="transmembrane region" description="Helical" evidence="6">
    <location>
        <begin position="748"/>
        <end position="776"/>
    </location>
</feature>
<comment type="subcellular location">
    <subcellularLocation>
        <location evidence="1">Cell membrane</location>
        <topology evidence="1">Multi-pass membrane protein</topology>
    </subcellularLocation>
</comment>
<dbReference type="Pfam" id="PF12704">
    <property type="entry name" value="MacB_PCD"/>
    <property type="match status" value="2"/>
</dbReference>
<evidence type="ECO:0000256" key="1">
    <source>
        <dbReference type="ARBA" id="ARBA00004651"/>
    </source>
</evidence>
<feature type="domain" description="ABC3 transporter permease C-terminal" evidence="7">
    <location>
        <begin position="296"/>
        <end position="408"/>
    </location>
</feature>
<keyword evidence="4 6" id="KW-1133">Transmembrane helix</keyword>
<keyword evidence="3 6" id="KW-0812">Transmembrane</keyword>
<feature type="domain" description="MacB-like periplasmic core" evidence="8">
    <location>
        <begin position="438"/>
        <end position="632"/>
    </location>
</feature>
<dbReference type="InterPro" id="IPR003838">
    <property type="entry name" value="ABC3_permease_C"/>
</dbReference>
<feature type="transmembrane region" description="Helical" evidence="6">
    <location>
        <begin position="673"/>
        <end position="694"/>
    </location>
</feature>
<dbReference type="Pfam" id="PF02687">
    <property type="entry name" value="FtsX"/>
    <property type="match status" value="2"/>
</dbReference>
<reference evidence="9 10" key="1">
    <citation type="submission" date="2016-10" db="EMBL/GenBank/DDBJ databases">
        <authorList>
            <person name="de Groot N.N."/>
        </authorList>
    </citation>
    <scope>NUCLEOTIDE SEQUENCE [LARGE SCALE GENOMIC DNA]</scope>
    <source>
        <strain evidence="9 10">DSM 21039</strain>
    </source>
</reference>
<feature type="transmembrane region" description="Helical" evidence="6">
    <location>
        <begin position="341"/>
        <end position="363"/>
    </location>
</feature>
<dbReference type="GO" id="GO:0005886">
    <property type="term" value="C:plasma membrane"/>
    <property type="evidence" value="ECO:0007669"/>
    <property type="project" value="UniProtKB-SubCell"/>
</dbReference>
<accession>A0A1H7UHU9</accession>
<feature type="transmembrane region" description="Helical" evidence="6">
    <location>
        <begin position="706"/>
        <end position="736"/>
    </location>
</feature>
<dbReference type="InterPro" id="IPR050250">
    <property type="entry name" value="Macrolide_Exporter_MacB"/>
</dbReference>
<dbReference type="STRING" id="573321.SAMN04488505_1034"/>
<evidence type="ECO:0000256" key="5">
    <source>
        <dbReference type="ARBA" id="ARBA00023136"/>
    </source>
</evidence>
<evidence type="ECO:0000259" key="7">
    <source>
        <dbReference type="Pfam" id="PF02687"/>
    </source>
</evidence>
<organism evidence="9 10">
    <name type="scientific">Chitinophaga rupis</name>
    <dbReference type="NCBI Taxonomy" id="573321"/>
    <lineage>
        <taxon>Bacteria</taxon>
        <taxon>Pseudomonadati</taxon>
        <taxon>Bacteroidota</taxon>
        <taxon>Chitinophagia</taxon>
        <taxon>Chitinophagales</taxon>
        <taxon>Chitinophagaceae</taxon>
        <taxon>Chitinophaga</taxon>
    </lineage>
</organism>